<dbReference type="Pfam" id="PF02954">
    <property type="entry name" value="HTH_8"/>
    <property type="match status" value="1"/>
</dbReference>
<organism evidence="5 6">
    <name type="scientific">Oleispira antarctica</name>
    <dbReference type="NCBI Taxonomy" id="188908"/>
    <lineage>
        <taxon>Bacteria</taxon>
        <taxon>Pseudomonadati</taxon>
        <taxon>Pseudomonadota</taxon>
        <taxon>Gammaproteobacteria</taxon>
        <taxon>Oceanospirillales</taxon>
        <taxon>Oceanospirillaceae</taxon>
        <taxon>Oleispira</taxon>
    </lineage>
</organism>
<dbReference type="PANTHER" id="PTHR44591:SF14">
    <property type="entry name" value="PROTEIN PILG"/>
    <property type="match status" value="1"/>
</dbReference>
<evidence type="ECO:0000313" key="5">
    <source>
        <dbReference type="EMBL" id="OUS41212.1"/>
    </source>
</evidence>
<dbReference type="AlphaFoldDB" id="A0A1Y5I1Y2"/>
<name>A0A1Y5I1Y2_OLEAN</name>
<comment type="caution">
    <text evidence="5">The sequence shown here is derived from an EMBL/GenBank/DDBJ whole genome shotgun (WGS) entry which is preliminary data.</text>
</comment>
<feature type="modified residue" description="4-aspartylphosphate" evidence="3">
    <location>
        <position position="60"/>
    </location>
</feature>
<evidence type="ECO:0000259" key="4">
    <source>
        <dbReference type="PROSITE" id="PS50110"/>
    </source>
</evidence>
<dbReference type="PROSITE" id="PS50110">
    <property type="entry name" value="RESPONSE_REGULATORY"/>
    <property type="match status" value="1"/>
</dbReference>
<dbReference type="InterPro" id="IPR002197">
    <property type="entry name" value="HTH_Fis"/>
</dbReference>
<dbReference type="FunFam" id="1.10.10.60:FF:000036">
    <property type="entry name" value="Two-component system response regulator"/>
    <property type="match status" value="1"/>
</dbReference>
<dbReference type="InterPro" id="IPR001789">
    <property type="entry name" value="Sig_transdc_resp-reg_receiver"/>
</dbReference>
<dbReference type="CDD" id="cd17563">
    <property type="entry name" value="REC_RegA-like"/>
    <property type="match status" value="1"/>
</dbReference>
<evidence type="ECO:0000256" key="1">
    <source>
        <dbReference type="ARBA" id="ARBA00022553"/>
    </source>
</evidence>
<dbReference type="InterPro" id="IPR011006">
    <property type="entry name" value="CheY-like_superfamily"/>
</dbReference>
<protein>
    <recommendedName>
        <fullName evidence="4">Response regulatory domain-containing protein</fullName>
    </recommendedName>
</protein>
<accession>A0A1Y5I1Y2</accession>
<dbReference type="SUPFAM" id="SSF52172">
    <property type="entry name" value="CheY-like"/>
    <property type="match status" value="1"/>
</dbReference>
<dbReference type="PANTHER" id="PTHR44591">
    <property type="entry name" value="STRESS RESPONSE REGULATOR PROTEIN 1"/>
    <property type="match status" value="1"/>
</dbReference>
<dbReference type="GO" id="GO:0000160">
    <property type="term" value="P:phosphorelay signal transduction system"/>
    <property type="evidence" value="ECO:0007669"/>
    <property type="project" value="UniProtKB-KW"/>
</dbReference>
<dbReference type="Gene3D" id="3.40.50.2300">
    <property type="match status" value="1"/>
</dbReference>
<keyword evidence="1 3" id="KW-0597">Phosphoprotein</keyword>
<reference evidence="6" key="1">
    <citation type="journal article" date="2017" name="Proc. Natl. Acad. Sci. U.S.A.">
        <title>Simulation of Deepwater Horizon oil plume reveals substrate specialization within a complex community of hydrocarbon degraders.</title>
        <authorList>
            <person name="Hu P."/>
            <person name="Dubinsky E.A."/>
            <person name="Probst A.J."/>
            <person name="Wang J."/>
            <person name="Sieber C.M.K."/>
            <person name="Tom L.M."/>
            <person name="Gardinali P."/>
            <person name="Banfield J.F."/>
            <person name="Atlas R.M."/>
            <person name="Andersen G.L."/>
        </authorList>
    </citation>
    <scope>NUCLEOTIDE SEQUENCE [LARGE SCALE GENOMIC DNA]</scope>
</reference>
<dbReference type="Proteomes" id="UP000227088">
    <property type="component" value="Unassembled WGS sequence"/>
</dbReference>
<dbReference type="Pfam" id="PF00072">
    <property type="entry name" value="Response_reg"/>
    <property type="match status" value="1"/>
</dbReference>
<dbReference type="EMBL" id="MABE01000123">
    <property type="protein sequence ID" value="OUS41212.1"/>
    <property type="molecule type" value="Genomic_DNA"/>
</dbReference>
<evidence type="ECO:0000313" key="6">
    <source>
        <dbReference type="Proteomes" id="UP000227088"/>
    </source>
</evidence>
<gene>
    <name evidence="5" type="ORF">A9R00_02080</name>
</gene>
<dbReference type="InterPro" id="IPR050595">
    <property type="entry name" value="Bact_response_regulator"/>
</dbReference>
<evidence type="ECO:0000256" key="3">
    <source>
        <dbReference type="PROSITE-ProRule" id="PRU00169"/>
    </source>
</evidence>
<proteinExistence type="predicted"/>
<evidence type="ECO:0000256" key="2">
    <source>
        <dbReference type="ARBA" id="ARBA00023012"/>
    </source>
</evidence>
<dbReference type="SMART" id="SM00448">
    <property type="entry name" value="REC"/>
    <property type="match status" value="1"/>
</dbReference>
<dbReference type="PRINTS" id="PR01590">
    <property type="entry name" value="HTHFIS"/>
</dbReference>
<sequence>MDKPENSANKRILIIDDEEHFAQVLSRSLTRLGHHTVCANNAEQAIVAITQESFDWISLDLRLGQDSGLTLISQLQSHAENSRIVILTGFASIPTAVEAIKLGAFNYLHKPATVKELLHAFEDGSEEEAVIEASPMSVERLEWEHIQRVLHENEGNISSTARVLGMHRRTLQRKLQKHPSRN</sequence>
<dbReference type="GO" id="GO:0043565">
    <property type="term" value="F:sequence-specific DNA binding"/>
    <property type="evidence" value="ECO:0007669"/>
    <property type="project" value="InterPro"/>
</dbReference>
<keyword evidence="2" id="KW-0902">Two-component regulatory system</keyword>
<dbReference type="Gene3D" id="1.10.10.60">
    <property type="entry name" value="Homeodomain-like"/>
    <property type="match status" value="1"/>
</dbReference>
<feature type="domain" description="Response regulatory" evidence="4">
    <location>
        <begin position="11"/>
        <end position="125"/>
    </location>
</feature>